<dbReference type="Proteomes" id="UP000009073">
    <property type="component" value="Chromosome"/>
</dbReference>
<dbReference type="Pfam" id="PF08241">
    <property type="entry name" value="Methyltransf_11"/>
    <property type="match status" value="1"/>
</dbReference>
<dbReference type="SUPFAM" id="SSF53335">
    <property type="entry name" value="S-adenosyl-L-methionine-dependent methyltransferases"/>
    <property type="match status" value="1"/>
</dbReference>
<dbReference type="InterPro" id="IPR050508">
    <property type="entry name" value="Methyltransf_Superfamily"/>
</dbReference>
<gene>
    <name evidence="2" type="ordered locus">Tola_1826</name>
</gene>
<dbReference type="KEGG" id="tau:Tola_1826"/>
<feature type="domain" description="Methyltransferase type 11" evidence="1">
    <location>
        <begin position="44"/>
        <end position="128"/>
    </location>
</feature>
<dbReference type="GO" id="GO:0008757">
    <property type="term" value="F:S-adenosylmethionine-dependent methyltransferase activity"/>
    <property type="evidence" value="ECO:0007669"/>
    <property type="project" value="InterPro"/>
</dbReference>
<reference evidence="2 3" key="2">
    <citation type="journal article" date="2011" name="Stand. Genomic Sci.">
        <title>Complete genome sequence of Tolumonas auensis type strain (TA 4).</title>
        <authorList>
            <person name="Chertkov O."/>
            <person name="Copeland A."/>
            <person name="Lucas S."/>
            <person name="Lapidus A."/>
            <person name="Berry K.W."/>
            <person name="Detter J.C."/>
            <person name="Del Rio T.G."/>
            <person name="Hammon N."/>
            <person name="Dalin E."/>
            <person name="Tice H."/>
            <person name="Pitluck S."/>
            <person name="Richardson P."/>
            <person name="Bruce D."/>
            <person name="Goodwin L."/>
            <person name="Han C."/>
            <person name="Tapia R."/>
            <person name="Saunders E."/>
            <person name="Schmutz J."/>
            <person name="Brettin T."/>
            <person name="Larimer F."/>
            <person name="Land M."/>
            <person name="Hauser L."/>
            <person name="Spring S."/>
            <person name="Rohde M."/>
            <person name="Kyrpides N.C."/>
            <person name="Ivanova N."/>
            <person name="Goker M."/>
            <person name="Beller H.R."/>
            <person name="Klenk H.P."/>
            <person name="Woyke T."/>
        </authorList>
    </citation>
    <scope>NUCLEOTIDE SEQUENCE [LARGE SCALE GENOMIC DNA]</scope>
    <source>
        <strain evidence="3">DSM 9187 / TA4</strain>
    </source>
</reference>
<protein>
    <submittedName>
        <fullName evidence="2">Methyltransferase type 11</fullName>
    </submittedName>
</protein>
<keyword evidence="2" id="KW-0489">Methyltransferase</keyword>
<organism evidence="2 3">
    <name type="scientific">Tolumonas auensis (strain DSM 9187 / NBRC 110442 / TA 4)</name>
    <dbReference type="NCBI Taxonomy" id="595494"/>
    <lineage>
        <taxon>Bacteria</taxon>
        <taxon>Pseudomonadati</taxon>
        <taxon>Pseudomonadota</taxon>
        <taxon>Gammaproteobacteria</taxon>
        <taxon>Aeromonadales</taxon>
        <taxon>Aeromonadaceae</taxon>
        <taxon>Tolumonas</taxon>
    </lineage>
</organism>
<keyword evidence="2" id="KW-0808">Transferase</keyword>
<name>C4LFR7_TOLAT</name>
<accession>C4LFR7</accession>
<reference evidence="3" key="1">
    <citation type="submission" date="2009-05" db="EMBL/GenBank/DDBJ databases">
        <title>Complete sequence of Tolumonas auensis DSM 9187.</title>
        <authorList>
            <consortium name="US DOE Joint Genome Institute"/>
            <person name="Lucas S."/>
            <person name="Copeland A."/>
            <person name="Lapidus A."/>
            <person name="Glavina del Rio T."/>
            <person name="Tice H."/>
            <person name="Bruce D."/>
            <person name="Goodwin L."/>
            <person name="Pitluck S."/>
            <person name="Chertkov O."/>
            <person name="Brettin T."/>
            <person name="Detter J.C."/>
            <person name="Han C."/>
            <person name="Larimer F."/>
            <person name="Land M."/>
            <person name="Hauser L."/>
            <person name="Kyrpides N."/>
            <person name="Mikhailova N."/>
            <person name="Spring S."/>
            <person name="Beller H."/>
        </authorList>
    </citation>
    <scope>NUCLEOTIDE SEQUENCE [LARGE SCALE GENOMIC DNA]</scope>
    <source>
        <strain evidence="3">DSM 9187 / TA4</strain>
    </source>
</reference>
<dbReference type="PANTHER" id="PTHR42912:SF80">
    <property type="entry name" value="METHYLTRANSFERASE DOMAIN-CONTAINING PROTEIN"/>
    <property type="match status" value="1"/>
</dbReference>
<dbReference type="GO" id="GO:0032259">
    <property type="term" value="P:methylation"/>
    <property type="evidence" value="ECO:0007669"/>
    <property type="project" value="UniProtKB-KW"/>
</dbReference>
<dbReference type="eggNOG" id="COG2226">
    <property type="taxonomic scope" value="Bacteria"/>
</dbReference>
<dbReference type="EMBL" id="CP001616">
    <property type="protein sequence ID" value="ACQ93434.1"/>
    <property type="molecule type" value="Genomic_DNA"/>
</dbReference>
<evidence type="ECO:0000313" key="3">
    <source>
        <dbReference type="Proteomes" id="UP000009073"/>
    </source>
</evidence>
<dbReference type="RefSeq" id="WP_015878905.1">
    <property type="nucleotide sequence ID" value="NC_012691.1"/>
</dbReference>
<proteinExistence type="predicted"/>
<dbReference type="Gene3D" id="3.40.50.150">
    <property type="entry name" value="Vaccinia Virus protein VP39"/>
    <property type="match status" value="1"/>
</dbReference>
<evidence type="ECO:0000313" key="2">
    <source>
        <dbReference type="EMBL" id="ACQ93434.1"/>
    </source>
</evidence>
<dbReference type="HOGENOM" id="CLU_037990_14_1_6"/>
<dbReference type="STRING" id="595494.Tola_1826"/>
<dbReference type="CDD" id="cd02440">
    <property type="entry name" value="AdoMet_MTases"/>
    <property type="match status" value="1"/>
</dbReference>
<evidence type="ECO:0000259" key="1">
    <source>
        <dbReference type="Pfam" id="PF08241"/>
    </source>
</evidence>
<sequence length="214" mass="23753">MPKTKSFDEHSHEYDQWFDEHSEIYEAELAIIREFMRSYSGNGLEVGIGTGRFAIPLGITTGIEPSAAMAAIAAKSGISVFSAIAEQLPFEDNQFDLVLMVTVICFLDDVLQAFKEAYRVLKPGGYILVGFIDKESVLGRQYMEKREKSLFYQDAVFYSAPEVLSFLRQAGFSSVMSKQTLIPASPNDTILDGYGQGAFVVMQGIKDKNTNTIV</sequence>
<dbReference type="PANTHER" id="PTHR42912">
    <property type="entry name" value="METHYLTRANSFERASE"/>
    <property type="match status" value="1"/>
</dbReference>
<dbReference type="OrthoDB" id="323463at2"/>
<dbReference type="AlphaFoldDB" id="C4LFR7"/>
<dbReference type="InterPro" id="IPR029063">
    <property type="entry name" value="SAM-dependent_MTases_sf"/>
</dbReference>
<dbReference type="InterPro" id="IPR013216">
    <property type="entry name" value="Methyltransf_11"/>
</dbReference>
<keyword evidence="3" id="KW-1185">Reference proteome</keyword>